<feature type="domain" description="C2H2-type" evidence="2">
    <location>
        <begin position="113"/>
        <end position="141"/>
    </location>
</feature>
<name>A0A0D0BJM4_9AGAM</name>
<organism evidence="3 4">
    <name type="scientific">Paxillus rubicundulus Ve08.2h10</name>
    <dbReference type="NCBI Taxonomy" id="930991"/>
    <lineage>
        <taxon>Eukaryota</taxon>
        <taxon>Fungi</taxon>
        <taxon>Dikarya</taxon>
        <taxon>Basidiomycota</taxon>
        <taxon>Agaricomycotina</taxon>
        <taxon>Agaricomycetes</taxon>
        <taxon>Agaricomycetidae</taxon>
        <taxon>Boletales</taxon>
        <taxon>Paxilineae</taxon>
        <taxon>Paxillaceae</taxon>
        <taxon>Paxillus</taxon>
    </lineage>
</organism>
<dbReference type="AlphaFoldDB" id="A0A0D0BJM4"/>
<dbReference type="Proteomes" id="UP000054538">
    <property type="component" value="Unassembled WGS sequence"/>
</dbReference>
<dbReference type="STRING" id="930991.A0A0D0BJM4"/>
<evidence type="ECO:0000259" key="2">
    <source>
        <dbReference type="PROSITE" id="PS50157"/>
    </source>
</evidence>
<gene>
    <name evidence="3" type="ORF">PAXRUDRAFT_672837</name>
</gene>
<dbReference type="PROSITE" id="PS50157">
    <property type="entry name" value="ZINC_FINGER_C2H2_2"/>
    <property type="match status" value="2"/>
</dbReference>
<dbReference type="OrthoDB" id="2649786at2759"/>
<evidence type="ECO:0000313" key="4">
    <source>
        <dbReference type="Proteomes" id="UP000054538"/>
    </source>
</evidence>
<protein>
    <recommendedName>
        <fullName evidence="2">C2H2-type domain-containing protein</fullName>
    </recommendedName>
</protein>
<keyword evidence="1" id="KW-0479">Metal-binding</keyword>
<dbReference type="InParanoid" id="A0A0D0BJM4"/>
<reference evidence="4" key="2">
    <citation type="submission" date="2015-01" db="EMBL/GenBank/DDBJ databases">
        <title>Evolutionary Origins and Diversification of the Mycorrhizal Mutualists.</title>
        <authorList>
            <consortium name="DOE Joint Genome Institute"/>
            <consortium name="Mycorrhizal Genomics Consortium"/>
            <person name="Kohler A."/>
            <person name="Kuo A."/>
            <person name="Nagy L.G."/>
            <person name="Floudas D."/>
            <person name="Copeland A."/>
            <person name="Barry K.W."/>
            <person name="Cichocki N."/>
            <person name="Veneault-Fourrey C."/>
            <person name="LaButti K."/>
            <person name="Lindquist E.A."/>
            <person name="Lipzen A."/>
            <person name="Lundell T."/>
            <person name="Morin E."/>
            <person name="Murat C."/>
            <person name="Riley R."/>
            <person name="Ohm R."/>
            <person name="Sun H."/>
            <person name="Tunlid A."/>
            <person name="Henrissat B."/>
            <person name="Grigoriev I.V."/>
            <person name="Hibbett D.S."/>
            <person name="Martin F."/>
        </authorList>
    </citation>
    <scope>NUCLEOTIDE SEQUENCE [LARGE SCALE GENOMIC DNA]</scope>
    <source>
        <strain evidence="4">Ve08.2h10</strain>
    </source>
</reference>
<reference evidence="3 4" key="1">
    <citation type="submission" date="2014-04" db="EMBL/GenBank/DDBJ databases">
        <authorList>
            <consortium name="DOE Joint Genome Institute"/>
            <person name="Kuo A."/>
            <person name="Kohler A."/>
            <person name="Jargeat P."/>
            <person name="Nagy L.G."/>
            <person name="Floudas D."/>
            <person name="Copeland A."/>
            <person name="Barry K.W."/>
            <person name="Cichocki N."/>
            <person name="Veneault-Fourrey C."/>
            <person name="LaButti K."/>
            <person name="Lindquist E.A."/>
            <person name="Lipzen A."/>
            <person name="Lundell T."/>
            <person name="Morin E."/>
            <person name="Murat C."/>
            <person name="Sun H."/>
            <person name="Tunlid A."/>
            <person name="Henrissat B."/>
            <person name="Grigoriev I.V."/>
            <person name="Hibbett D.S."/>
            <person name="Martin F."/>
            <person name="Nordberg H.P."/>
            <person name="Cantor M.N."/>
            <person name="Hua S.X."/>
        </authorList>
    </citation>
    <scope>NUCLEOTIDE SEQUENCE [LARGE SCALE GENOMIC DNA]</scope>
    <source>
        <strain evidence="3 4">Ve08.2h10</strain>
    </source>
</reference>
<dbReference type="InterPro" id="IPR013087">
    <property type="entry name" value="Znf_C2H2_type"/>
</dbReference>
<proteinExistence type="predicted"/>
<keyword evidence="4" id="KW-1185">Reference proteome</keyword>
<dbReference type="PROSITE" id="PS00028">
    <property type="entry name" value="ZINC_FINGER_C2H2_1"/>
    <property type="match status" value="1"/>
</dbReference>
<evidence type="ECO:0000313" key="3">
    <source>
        <dbReference type="EMBL" id="KIK71852.1"/>
    </source>
</evidence>
<sequence>MDMMESLARQSGHSEMNHLAHETMMTNGDALAAQVAAASTGYECAWLEKRSRCGERFDTVSELVAHSAVAHDARGTAGRSLTCQWDTGEGPCSAKFRRDHFKRHLEAHLCITHICEHCGNAYSRADTLKCHMNKRHFTQSAAV</sequence>
<accession>A0A0D0BJM4</accession>
<feature type="domain" description="C2H2-type" evidence="2">
    <location>
        <begin position="42"/>
        <end position="76"/>
    </location>
</feature>
<keyword evidence="1" id="KW-0863">Zinc-finger</keyword>
<dbReference type="EMBL" id="KN831565">
    <property type="protein sequence ID" value="KIK71852.1"/>
    <property type="molecule type" value="Genomic_DNA"/>
</dbReference>
<dbReference type="Gene3D" id="3.30.160.60">
    <property type="entry name" value="Classic Zinc Finger"/>
    <property type="match status" value="1"/>
</dbReference>
<dbReference type="GO" id="GO:0008270">
    <property type="term" value="F:zinc ion binding"/>
    <property type="evidence" value="ECO:0007669"/>
    <property type="project" value="UniProtKB-KW"/>
</dbReference>
<evidence type="ECO:0000256" key="1">
    <source>
        <dbReference type="PROSITE-ProRule" id="PRU00042"/>
    </source>
</evidence>
<keyword evidence="1" id="KW-0862">Zinc</keyword>
<dbReference type="HOGENOM" id="CLU_098736_0_0_1"/>